<dbReference type="Proteomes" id="UP001597343">
    <property type="component" value="Unassembled WGS sequence"/>
</dbReference>
<organism evidence="1 2">
    <name type="scientific">Tumebacillus lipolyticus</name>
    <dbReference type="NCBI Taxonomy" id="1280370"/>
    <lineage>
        <taxon>Bacteria</taxon>
        <taxon>Bacillati</taxon>
        <taxon>Bacillota</taxon>
        <taxon>Bacilli</taxon>
        <taxon>Bacillales</taxon>
        <taxon>Alicyclobacillaceae</taxon>
        <taxon>Tumebacillus</taxon>
    </lineage>
</organism>
<sequence length="90" mass="9908">MNSYQDPRSVYPGPVITTAPGAVPPIVFSKLPLSRTMIDGAGNEIEYRLVRFFPPPIPPLFPPVGLVPPLLPPVIPPVFPYPPYPYPILF</sequence>
<evidence type="ECO:0000313" key="1">
    <source>
        <dbReference type="EMBL" id="MFD2169168.1"/>
    </source>
</evidence>
<accession>A0ABW4ZUQ1</accession>
<proteinExistence type="predicted"/>
<keyword evidence="2" id="KW-1185">Reference proteome</keyword>
<reference evidence="2" key="1">
    <citation type="journal article" date="2019" name="Int. J. Syst. Evol. Microbiol.">
        <title>The Global Catalogue of Microorganisms (GCM) 10K type strain sequencing project: providing services to taxonomists for standard genome sequencing and annotation.</title>
        <authorList>
            <consortium name="The Broad Institute Genomics Platform"/>
            <consortium name="The Broad Institute Genome Sequencing Center for Infectious Disease"/>
            <person name="Wu L."/>
            <person name="Ma J."/>
        </authorList>
    </citation>
    <scope>NUCLEOTIDE SEQUENCE [LARGE SCALE GENOMIC DNA]</scope>
    <source>
        <strain evidence="2">CGMCC 1.13574</strain>
    </source>
</reference>
<name>A0ABW4ZUQ1_9BACL</name>
<gene>
    <name evidence="1" type="ORF">ACFSOY_03930</name>
</gene>
<protein>
    <submittedName>
        <fullName evidence="1">Uncharacterized protein</fullName>
    </submittedName>
</protein>
<evidence type="ECO:0000313" key="2">
    <source>
        <dbReference type="Proteomes" id="UP001597343"/>
    </source>
</evidence>
<dbReference type="RefSeq" id="WP_386044216.1">
    <property type="nucleotide sequence ID" value="NZ_JBHUIO010000002.1"/>
</dbReference>
<dbReference type="EMBL" id="JBHUIO010000002">
    <property type="protein sequence ID" value="MFD2169168.1"/>
    <property type="molecule type" value="Genomic_DNA"/>
</dbReference>
<comment type="caution">
    <text evidence="1">The sequence shown here is derived from an EMBL/GenBank/DDBJ whole genome shotgun (WGS) entry which is preliminary data.</text>
</comment>